<dbReference type="PROSITE" id="PS51257">
    <property type="entry name" value="PROKAR_LIPOPROTEIN"/>
    <property type="match status" value="1"/>
</dbReference>
<dbReference type="AlphaFoldDB" id="A0A066S0F8"/>
<evidence type="ECO:0000313" key="2">
    <source>
        <dbReference type="EMBL" id="KDM93432.1"/>
    </source>
</evidence>
<dbReference type="RefSeq" id="WP_036747726.1">
    <property type="nucleotide sequence ID" value="NZ_JAGSGC010000001.1"/>
</dbReference>
<evidence type="ECO:0008006" key="4">
    <source>
        <dbReference type="Google" id="ProtNLM"/>
    </source>
</evidence>
<gene>
    <name evidence="2" type="ORF">EA58_00780</name>
</gene>
<feature type="signal peptide" evidence="1">
    <location>
        <begin position="1"/>
        <end position="19"/>
    </location>
</feature>
<evidence type="ECO:0000313" key="3">
    <source>
        <dbReference type="Proteomes" id="UP000027192"/>
    </source>
</evidence>
<proteinExistence type="predicted"/>
<accession>A0A066S0F8</accession>
<feature type="chain" id="PRO_5001626180" description="Lipoprotein" evidence="1">
    <location>
        <begin position="20"/>
        <end position="129"/>
    </location>
</feature>
<sequence length="129" mass="14936">MWVRWLLVLQLCCFLSACASSKIYWRDIIREVGAASVSAKDDQLLLCTQLYQGETQVHQCRVEMTALFRARALCHADSTPDYCVRMAEYTWRHYKSHVLTEAPDIRHANTYPVMCGYQEKSVTPCKKIN</sequence>
<protein>
    <recommendedName>
        <fullName evidence="4">Lipoprotein</fullName>
    </recommendedName>
</protein>
<keyword evidence="3" id="KW-1185">Reference proteome</keyword>
<evidence type="ECO:0000256" key="1">
    <source>
        <dbReference type="SAM" id="SignalP"/>
    </source>
</evidence>
<keyword evidence="1" id="KW-0732">Signal</keyword>
<dbReference type="OrthoDB" id="5816938at2"/>
<reference evidence="2 3" key="1">
    <citation type="submission" date="2014-04" db="EMBL/GenBank/DDBJ databases">
        <title>Draft genome sequence of Photobacterium halotolerans S2753: a solonamide, ngercheumicin and holomycin producer.</title>
        <authorList>
            <person name="Machado H.R."/>
            <person name="Gram L."/>
        </authorList>
    </citation>
    <scope>NUCLEOTIDE SEQUENCE [LARGE SCALE GENOMIC DNA]</scope>
    <source>
        <strain evidence="2 3">S2753</strain>
    </source>
</reference>
<comment type="caution">
    <text evidence="2">The sequence shown here is derived from an EMBL/GenBank/DDBJ whole genome shotgun (WGS) entry which is preliminary data.</text>
</comment>
<dbReference type="Proteomes" id="UP000027192">
    <property type="component" value="Unassembled WGS sequence"/>
</dbReference>
<name>A0A066S0F8_9GAMM</name>
<organism evidence="2 3">
    <name type="scientific">Photobacterium galatheae</name>
    <dbReference type="NCBI Taxonomy" id="1654360"/>
    <lineage>
        <taxon>Bacteria</taxon>
        <taxon>Pseudomonadati</taxon>
        <taxon>Pseudomonadota</taxon>
        <taxon>Gammaproteobacteria</taxon>
        <taxon>Vibrionales</taxon>
        <taxon>Vibrionaceae</taxon>
        <taxon>Photobacterium</taxon>
    </lineage>
</organism>
<dbReference type="EMBL" id="JMIB01000002">
    <property type="protein sequence ID" value="KDM93432.1"/>
    <property type="molecule type" value="Genomic_DNA"/>
</dbReference>